<proteinExistence type="predicted"/>
<dbReference type="PANTHER" id="PTHR33882">
    <property type="entry name" value="PATHOGENIC TYPE III EFFECTOR AVIRULENCE FACTOR AVR AVRRPT-CLEAVAGE: CLEAVAGE SITE PROTEIN"/>
    <property type="match status" value="1"/>
</dbReference>
<dbReference type="Proteomes" id="UP000636800">
    <property type="component" value="Chromosome 1"/>
</dbReference>
<dbReference type="OrthoDB" id="25887at2759"/>
<comment type="caution">
    <text evidence="3">The sequence shown here is derived from an EMBL/GenBank/DDBJ whole genome shotgun (WGS) entry which is preliminary data.</text>
</comment>
<keyword evidence="4" id="KW-1185">Reference proteome</keyword>
<evidence type="ECO:0000313" key="3">
    <source>
        <dbReference type="EMBL" id="KAG0499628.1"/>
    </source>
</evidence>
<evidence type="ECO:0000256" key="1">
    <source>
        <dbReference type="SAM" id="MobiDB-lite"/>
    </source>
</evidence>
<evidence type="ECO:0000313" key="4">
    <source>
        <dbReference type="Proteomes" id="UP000636800"/>
    </source>
</evidence>
<dbReference type="InterPro" id="IPR008700">
    <property type="entry name" value="TypeIII_avirulence_cleave"/>
</dbReference>
<sequence length="109" mass="12228">MDGRKEGVGRFSVPAFGEWDGKIGVPDYSIDFSRIREHRRQSKSRVSLGNEEELLCSSTGNNHSSESLQNTQQLPQHKGSSTVAVVRLKRISWLGLFLRLEAEAKKGKE</sequence>
<feature type="region of interest" description="Disordered" evidence="1">
    <location>
        <begin position="38"/>
        <end position="82"/>
    </location>
</feature>
<protein>
    <recommendedName>
        <fullName evidence="2">RIN4 pathogenic type III effector avirulence factor Avr cleavage site domain-containing protein</fullName>
    </recommendedName>
</protein>
<organism evidence="3 4">
    <name type="scientific">Vanilla planifolia</name>
    <name type="common">Vanilla</name>
    <dbReference type="NCBI Taxonomy" id="51239"/>
    <lineage>
        <taxon>Eukaryota</taxon>
        <taxon>Viridiplantae</taxon>
        <taxon>Streptophyta</taxon>
        <taxon>Embryophyta</taxon>
        <taxon>Tracheophyta</taxon>
        <taxon>Spermatophyta</taxon>
        <taxon>Magnoliopsida</taxon>
        <taxon>Liliopsida</taxon>
        <taxon>Asparagales</taxon>
        <taxon>Orchidaceae</taxon>
        <taxon>Vanilloideae</taxon>
        <taxon>Vanilleae</taxon>
        <taxon>Vanilla</taxon>
    </lineage>
</organism>
<dbReference type="Pfam" id="PF05627">
    <property type="entry name" value="AvrRpt-cleavage"/>
    <property type="match status" value="1"/>
</dbReference>
<name>A0A835VJT8_VANPL</name>
<dbReference type="AlphaFoldDB" id="A0A835VJT8"/>
<gene>
    <name evidence="3" type="ORF">HPP92_004319</name>
</gene>
<feature type="compositionally biased region" description="Polar residues" evidence="1">
    <location>
        <begin position="56"/>
        <end position="82"/>
    </location>
</feature>
<reference evidence="3 4" key="1">
    <citation type="journal article" date="2020" name="Nat. Food">
        <title>A phased Vanilla planifolia genome enables genetic improvement of flavour and production.</title>
        <authorList>
            <person name="Hasing T."/>
            <person name="Tang H."/>
            <person name="Brym M."/>
            <person name="Khazi F."/>
            <person name="Huang T."/>
            <person name="Chambers A.H."/>
        </authorList>
    </citation>
    <scope>NUCLEOTIDE SEQUENCE [LARGE SCALE GENOMIC DNA]</scope>
    <source>
        <tissue evidence="3">Leaf</tissue>
    </source>
</reference>
<accession>A0A835VJT8</accession>
<feature type="domain" description="RIN4 pathogenic type III effector avirulence factor Avr cleavage site" evidence="2">
    <location>
        <begin position="12"/>
        <end position="40"/>
    </location>
</feature>
<dbReference type="PANTHER" id="PTHR33882:SF2">
    <property type="entry name" value="EXPRESSED PROTEIN"/>
    <property type="match status" value="1"/>
</dbReference>
<evidence type="ECO:0000259" key="2">
    <source>
        <dbReference type="Pfam" id="PF05627"/>
    </source>
</evidence>
<dbReference type="EMBL" id="JADCNL010000001">
    <property type="protein sequence ID" value="KAG0499628.1"/>
    <property type="molecule type" value="Genomic_DNA"/>
</dbReference>